<dbReference type="RefSeq" id="WP_146578568.1">
    <property type="nucleotide sequence ID" value="NZ_SJPM01000006.1"/>
</dbReference>
<proteinExistence type="predicted"/>
<dbReference type="AlphaFoldDB" id="A0A5C6A7Y3"/>
<keyword evidence="2" id="KW-1185">Reference proteome</keyword>
<sequence>MKIDLDRAAMALSLMLEGMSIRATERLTGLARDTICDLIIVTGERCERFFEDHVANVQTEEIQIDEIWSLCGMKQKHANAHKAGPDVGDS</sequence>
<reference evidence="1 2" key="1">
    <citation type="submission" date="2019-02" db="EMBL/GenBank/DDBJ databases">
        <title>Deep-cultivation of Planctomycetes and their phenomic and genomic characterization uncovers novel biology.</title>
        <authorList>
            <person name="Wiegand S."/>
            <person name="Jogler M."/>
            <person name="Boedeker C."/>
            <person name="Pinto D."/>
            <person name="Vollmers J."/>
            <person name="Rivas-Marin E."/>
            <person name="Kohn T."/>
            <person name="Peeters S.H."/>
            <person name="Heuer A."/>
            <person name="Rast P."/>
            <person name="Oberbeckmann S."/>
            <person name="Bunk B."/>
            <person name="Jeske O."/>
            <person name="Meyerdierks A."/>
            <person name="Storesund J.E."/>
            <person name="Kallscheuer N."/>
            <person name="Luecker S."/>
            <person name="Lage O.M."/>
            <person name="Pohl T."/>
            <person name="Merkel B.J."/>
            <person name="Hornburger P."/>
            <person name="Mueller R.-W."/>
            <person name="Bruemmer F."/>
            <person name="Labrenz M."/>
            <person name="Spormann A.M."/>
            <person name="Op Den Camp H."/>
            <person name="Overmann J."/>
            <person name="Amann R."/>
            <person name="Jetten M.S.M."/>
            <person name="Mascher T."/>
            <person name="Medema M.H."/>
            <person name="Devos D.P."/>
            <person name="Kaster A.-K."/>
            <person name="Ovreas L."/>
            <person name="Rohde M."/>
            <person name="Galperin M.Y."/>
            <person name="Jogler C."/>
        </authorList>
    </citation>
    <scope>NUCLEOTIDE SEQUENCE [LARGE SCALE GENOMIC DNA]</scope>
    <source>
        <strain evidence="1 2">Pla100</strain>
    </source>
</reference>
<dbReference type="Proteomes" id="UP000316213">
    <property type="component" value="Unassembled WGS sequence"/>
</dbReference>
<evidence type="ECO:0000313" key="1">
    <source>
        <dbReference type="EMBL" id="TWT95497.1"/>
    </source>
</evidence>
<evidence type="ECO:0000313" key="2">
    <source>
        <dbReference type="Proteomes" id="UP000316213"/>
    </source>
</evidence>
<comment type="caution">
    <text evidence="1">The sequence shown here is derived from an EMBL/GenBank/DDBJ whole genome shotgun (WGS) entry which is preliminary data.</text>
</comment>
<dbReference type="OrthoDB" id="264497at2"/>
<protein>
    <submittedName>
        <fullName evidence="1">Uncharacterized protein</fullName>
    </submittedName>
</protein>
<gene>
    <name evidence="1" type="ORF">Pla100_31380</name>
</gene>
<name>A0A5C6A7Y3_9BACT</name>
<accession>A0A5C6A7Y3</accession>
<dbReference type="EMBL" id="SJPM01000006">
    <property type="protein sequence ID" value="TWT95497.1"/>
    <property type="molecule type" value="Genomic_DNA"/>
</dbReference>
<organism evidence="1 2">
    <name type="scientific">Neorhodopirellula pilleata</name>
    <dbReference type="NCBI Taxonomy" id="2714738"/>
    <lineage>
        <taxon>Bacteria</taxon>
        <taxon>Pseudomonadati</taxon>
        <taxon>Planctomycetota</taxon>
        <taxon>Planctomycetia</taxon>
        <taxon>Pirellulales</taxon>
        <taxon>Pirellulaceae</taxon>
        <taxon>Neorhodopirellula</taxon>
    </lineage>
</organism>